<dbReference type="NCBIfam" id="TIGR02492">
    <property type="entry name" value="flgK_ends"/>
    <property type="match status" value="1"/>
</dbReference>
<comment type="similarity">
    <text evidence="3 7">Belongs to the flagella basal body rod proteins family.</text>
</comment>
<dbReference type="Pfam" id="PF00460">
    <property type="entry name" value="Flg_bb_rod"/>
    <property type="match status" value="1"/>
</dbReference>
<evidence type="ECO:0000256" key="6">
    <source>
        <dbReference type="ARBA" id="ARBA00023143"/>
    </source>
</evidence>
<dbReference type="SUPFAM" id="SSF64518">
    <property type="entry name" value="Phase 1 flagellin"/>
    <property type="match status" value="1"/>
</dbReference>
<dbReference type="PRINTS" id="PR01005">
    <property type="entry name" value="FLGHOOKAP1"/>
</dbReference>
<accession>A0ABV5AR87</accession>
<dbReference type="RefSeq" id="WP_375354615.1">
    <property type="nucleotide sequence ID" value="NZ_JBHHMI010000005.1"/>
</dbReference>
<evidence type="ECO:0000313" key="12">
    <source>
        <dbReference type="Proteomes" id="UP001580346"/>
    </source>
</evidence>
<keyword evidence="5 7" id="KW-0964">Secreted</keyword>
<gene>
    <name evidence="7 11" type="primary">flgK</name>
    <name evidence="11" type="ORF">ACE41H_08010</name>
</gene>
<sequence length="526" mass="56412">MASTFHGIETSKRGLNTQTAALNTTGHNISNANTPGYTRQVVKMQASEPMEAIGMNRSVVRGQLGTGVQFNAIERVRQSFLDNQYRNENTSLGAWSIRYDTLDKLETIMNEPSDTGIRKVLDNFWNAWSDLSQDPQDVTNRKIVKETTLALTDAMNQVDKQLNALTGDLTSNITLKTTEVNSLLQSIADLNGNITKLEGLGDNPNDLYDQRDYAVDQLSKLANVTVTQLDTGYQVTVAGQIAVAGTQVTATTADALKAAYDGGTLTGGEIYGMFVSRDKYVVDYKAQMNQLANTLANGNIEITLPAGTVLPEGTVLNTGPDNTPVTYSDANGNRTLTSDLKVTVAGINGLHQLGYTLSGTTPQKGGLFFTTKDGGPVTAGNITLNPDIQSDPNKIASSLRVNGAGTTDEAVVVGNNGLALAMASLKNVSFDFGSSMSKPTTTDDFFSSIVGQLGVQTEEADRQAKNAQLLTEQVDLNRQAVSGVSLDEEMTNLIKFQHAYSAASRFMTTFDQLLDKLINSTGRVGL</sequence>
<evidence type="ECO:0000256" key="5">
    <source>
        <dbReference type="ARBA" id="ARBA00022525"/>
    </source>
</evidence>
<evidence type="ECO:0000259" key="9">
    <source>
        <dbReference type="Pfam" id="PF06429"/>
    </source>
</evidence>
<name>A0ABV5AR87_9BACL</name>
<keyword evidence="11" id="KW-0282">Flagellum</keyword>
<dbReference type="InterPro" id="IPR002371">
    <property type="entry name" value="FlgK"/>
</dbReference>
<keyword evidence="6 7" id="KW-0975">Bacterial flagellum</keyword>
<feature type="domain" description="Flagellar basal-body/hook protein C-terminal" evidence="9">
    <location>
        <begin position="481"/>
        <end position="519"/>
    </location>
</feature>
<feature type="domain" description="Flagellar hook-associated protein FlgK helical" evidence="10">
    <location>
        <begin position="102"/>
        <end position="297"/>
    </location>
</feature>
<dbReference type="PANTHER" id="PTHR30033:SF1">
    <property type="entry name" value="FLAGELLAR HOOK-ASSOCIATED PROTEIN 1"/>
    <property type="match status" value="1"/>
</dbReference>
<dbReference type="Pfam" id="PF22638">
    <property type="entry name" value="FlgK_D1"/>
    <property type="match status" value="1"/>
</dbReference>
<dbReference type="InterPro" id="IPR001444">
    <property type="entry name" value="Flag_bb_rod_N"/>
</dbReference>
<comment type="subcellular location">
    <subcellularLocation>
        <location evidence="1 7">Bacterial flagellum</location>
    </subcellularLocation>
    <subcellularLocation>
        <location evidence="2 7">Secreted</location>
    </subcellularLocation>
</comment>
<keyword evidence="11" id="KW-0969">Cilium</keyword>
<protein>
    <recommendedName>
        <fullName evidence="4 7">Flagellar hook-associated protein 1</fullName>
        <shortName evidence="7">HAP1</shortName>
    </recommendedName>
</protein>
<evidence type="ECO:0000256" key="7">
    <source>
        <dbReference type="RuleBase" id="RU362065"/>
    </source>
</evidence>
<dbReference type="Proteomes" id="UP001580346">
    <property type="component" value="Unassembled WGS sequence"/>
</dbReference>
<evidence type="ECO:0000256" key="3">
    <source>
        <dbReference type="ARBA" id="ARBA00009677"/>
    </source>
</evidence>
<reference evidence="11 12" key="1">
    <citation type="submission" date="2024-09" db="EMBL/GenBank/DDBJ databases">
        <title>Paenibacillus zeirhizospherea sp. nov., isolated from surface of the maize (Zea mays) roots in a horticulture field, Hungary.</title>
        <authorList>
            <person name="Marton D."/>
            <person name="Farkas M."/>
            <person name="Bedics A."/>
            <person name="Toth E."/>
            <person name="Tancsics A."/>
            <person name="Boka K."/>
            <person name="Maroti G."/>
            <person name="Kriszt B."/>
            <person name="Cserhati M."/>
        </authorList>
    </citation>
    <scope>NUCLEOTIDE SEQUENCE [LARGE SCALE GENOMIC DNA]</scope>
    <source>
        <strain evidence="11 12">KCTC 33519</strain>
    </source>
</reference>
<dbReference type="EMBL" id="JBHHMI010000005">
    <property type="protein sequence ID" value="MFB5266729.1"/>
    <property type="molecule type" value="Genomic_DNA"/>
</dbReference>
<comment type="caution">
    <text evidence="11">The sequence shown here is derived from an EMBL/GenBank/DDBJ whole genome shotgun (WGS) entry which is preliminary data.</text>
</comment>
<feature type="domain" description="Flagellar basal body rod protein N-terminal" evidence="8">
    <location>
        <begin position="8"/>
        <end position="38"/>
    </location>
</feature>
<dbReference type="InterPro" id="IPR053927">
    <property type="entry name" value="FlgK_helical"/>
</dbReference>
<dbReference type="InterPro" id="IPR010930">
    <property type="entry name" value="Flg_bb/hook_C_dom"/>
</dbReference>
<evidence type="ECO:0000259" key="8">
    <source>
        <dbReference type="Pfam" id="PF00460"/>
    </source>
</evidence>
<evidence type="ECO:0000256" key="1">
    <source>
        <dbReference type="ARBA" id="ARBA00004365"/>
    </source>
</evidence>
<keyword evidence="11" id="KW-0966">Cell projection</keyword>
<proteinExistence type="inferred from homology"/>
<evidence type="ECO:0000313" key="11">
    <source>
        <dbReference type="EMBL" id="MFB5266729.1"/>
    </source>
</evidence>
<evidence type="ECO:0000256" key="4">
    <source>
        <dbReference type="ARBA" id="ARBA00016244"/>
    </source>
</evidence>
<evidence type="ECO:0000259" key="10">
    <source>
        <dbReference type="Pfam" id="PF22638"/>
    </source>
</evidence>
<dbReference type="Pfam" id="PF06429">
    <property type="entry name" value="Flg_bbr_C"/>
    <property type="match status" value="1"/>
</dbReference>
<organism evidence="11 12">
    <name type="scientific">Paenibacillus enshidis</name>
    <dbReference type="NCBI Taxonomy" id="1458439"/>
    <lineage>
        <taxon>Bacteria</taxon>
        <taxon>Bacillati</taxon>
        <taxon>Bacillota</taxon>
        <taxon>Bacilli</taxon>
        <taxon>Bacillales</taxon>
        <taxon>Paenibacillaceae</taxon>
        <taxon>Paenibacillus</taxon>
    </lineage>
</organism>
<evidence type="ECO:0000256" key="2">
    <source>
        <dbReference type="ARBA" id="ARBA00004613"/>
    </source>
</evidence>
<keyword evidence="12" id="KW-1185">Reference proteome</keyword>
<dbReference type="PANTHER" id="PTHR30033">
    <property type="entry name" value="FLAGELLAR HOOK-ASSOCIATED PROTEIN 1"/>
    <property type="match status" value="1"/>
</dbReference>